<dbReference type="Pfam" id="PF02518">
    <property type="entry name" value="HATPase_c"/>
    <property type="match status" value="1"/>
</dbReference>
<evidence type="ECO:0000256" key="4">
    <source>
        <dbReference type="ARBA" id="ARBA00004496"/>
    </source>
</evidence>
<keyword evidence="9" id="KW-0597">Phosphoprotein</keyword>
<dbReference type="PROSITE" id="PS50885">
    <property type="entry name" value="HAMP"/>
    <property type="match status" value="1"/>
</dbReference>
<evidence type="ECO:0000259" key="23">
    <source>
        <dbReference type="PROSITE" id="PS50885"/>
    </source>
</evidence>
<evidence type="ECO:0000256" key="17">
    <source>
        <dbReference type="ARBA" id="ARBA00023014"/>
    </source>
</evidence>
<dbReference type="Gene3D" id="6.10.340.10">
    <property type="match status" value="1"/>
</dbReference>
<accession>A0ABV5M1F0</accession>
<evidence type="ECO:0000256" key="13">
    <source>
        <dbReference type="ARBA" id="ARBA00022777"/>
    </source>
</evidence>
<dbReference type="Gene3D" id="1.20.5.1930">
    <property type="match status" value="1"/>
</dbReference>
<evidence type="ECO:0000256" key="8">
    <source>
        <dbReference type="ARBA" id="ARBA00022490"/>
    </source>
</evidence>
<dbReference type="PANTHER" id="PTHR24421:SF58">
    <property type="entry name" value="SIGNAL TRANSDUCTION HISTIDINE-PROTEIN KINASE_PHOSPHATASE UHPB"/>
    <property type="match status" value="1"/>
</dbReference>
<evidence type="ECO:0000256" key="14">
    <source>
        <dbReference type="ARBA" id="ARBA00022989"/>
    </source>
</evidence>
<evidence type="ECO:0000256" key="21">
    <source>
        <dbReference type="SAM" id="Phobius"/>
    </source>
</evidence>
<evidence type="ECO:0000256" key="20">
    <source>
        <dbReference type="SAM" id="Coils"/>
    </source>
</evidence>
<dbReference type="InterPro" id="IPR036890">
    <property type="entry name" value="HATPase_C_sf"/>
</dbReference>
<dbReference type="SMART" id="SM00304">
    <property type="entry name" value="HAMP"/>
    <property type="match status" value="1"/>
</dbReference>
<dbReference type="SUPFAM" id="SSF158472">
    <property type="entry name" value="HAMP domain-like"/>
    <property type="match status" value="1"/>
</dbReference>
<evidence type="ECO:0000256" key="7">
    <source>
        <dbReference type="ARBA" id="ARBA00022485"/>
    </source>
</evidence>
<comment type="subcellular location">
    <subcellularLocation>
        <location evidence="4">Cytoplasm</location>
    </subcellularLocation>
    <subcellularLocation>
        <location evidence="3">Membrane</location>
    </subcellularLocation>
</comment>
<evidence type="ECO:0000256" key="11">
    <source>
        <dbReference type="ARBA" id="ARBA00022692"/>
    </source>
</evidence>
<name>A0ABV5M1F0_9ACTN</name>
<keyword evidence="25" id="KW-1185">Reference proteome</keyword>
<dbReference type="InterPro" id="IPR050482">
    <property type="entry name" value="Sensor_HK_TwoCompSys"/>
</dbReference>
<organism evidence="24 25">
    <name type="scientific">Dactylosporangium vinaceum</name>
    <dbReference type="NCBI Taxonomy" id="53362"/>
    <lineage>
        <taxon>Bacteria</taxon>
        <taxon>Bacillati</taxon>
        <taxon>Actinomycetota</taxon>
        <taxon>Actinomycetes</taxon>
        <taxon>Micromonosporales</taxon>
        <taxon>Micromonosporaceae</taxon>
        <taxon>Dactylosporangium</taxon>
    </lineage>
</organism>
<dbReference type="Gene3D" id="3.30.565.10">
    <property type="entry name" value="Histidine kinase-like ATPase, C-terminal domain"/>
    <property type="match status" value="1"/>
</dbReference>
<keyword evidence="21" id="KW-0472">Membrane</keyword>
<evidence type="ECO:0000256" key="6">
    <source>
        <dbReference type="ARBA" id="ARBA00017322"/>
    </source>
</evidence>
<keyword evidence="14 21" id="KW-1133">Transmembrane helix</keyword>
<keyword evidence="8" id="KW-0963">Cytoplasm</keyword>
<comment type="function">
    <text evidence="18">Member of the two-component regulatory system NreB/NreC involved in the control of dissimilatory nitrate/nitrite reduction in response to oxygen. NreB functions as a direct oxygen sensor histidine kinase which is autophosphorylated, in the absence of oxygen, probably at the conserved histidine residue, and transfers its phosphate group probably to a conserved aspartate residue of NreC. NreB/NreC activates the expression of the nitrate (narGHJI) and nitrite (nir) reductase operons, as well as the putative nitrate transporter gene narT.</text>
</comment>
<dbReference type="EC" id="2.7.13.3" evidence="5"/>
<comment type="cofactor">
    <cofactor evidence="2">
        <name>[4Fe-4S] cluster</name>
        <dbReference type="ChEBI" id="CHEBI:49883"/>
    </cofactor>
</comment>
<feature type="transmembrane region" description="Helical" evidence="21">
    <location>
        <begin position="12"/>
        <end position="35"/>
    </location>
</feature>
<evidence type="ECO:0000256" key="2">
    <source>
        <dbReference type="ARBA" id="ARBA00001966"/>
    </source>
</evidence>
<comment type="catalytic activity">
    <reaction evidence="1">
        <text>ATP + protein L-histidine = ADP + protein N-phospho-L-histidine.</text>
        <dbReference type="EC" id="2.7.13.3"/>
    </reaction>
</comment>
<keyword evidence="16" id="KW-0902">Two-component regulatory system</keyword>
<evidence type="ECO:0000256" key="9">
    <source>
        <dbReference type="ARBA" id="ARBA00022553"/>
    </source>
</evidence>
<dbReference type="PRINTS" id="PR00344">
    <property type="entry name" value="BCTRLSENSOR"/>
</dbReference>
<feature type="transmembrane region" description="Helical" evidence="21">
    <location>
        <begin position="170"/>
        <end position="195"/>
    </location>
</feature>
<feature type="domain" description="HAMP" evidence="23">
    <location>
        <begin position="198"/>
        <end position="250"/>
    </location>
</feature>
<dbReference type="PROSITE" id="PS50109">
    <property type="entry name" value="HIS_KIN"/>
    <property type="match status" value="1"/>
</dbReference>
<sequence>MFSRLGLRPRMAVSYVLVSAAAVLLVEGVLLIVMWPRVWAADRAVQAAQDRAVRAEQSLLQLTARSLAHNLAEGGFAANAGRKGLVQVLADADGRVVAADPADAYQRNAQLPALARSGGPRDGRTDDKRGVFYWAAEPSPTGIAYVELDIKAVPSEPKSGTDPGPSGDRLIGSLVVPGIGALVLLVPVGALFGLLSTGRLIRRVQRLADGTAAMSGGDLTVRVPVSGGDEVGRLERAFNAMAERLDTALAEQRAAAGAEARRAERGRIARELHDSISQDLFSVSLVAAGLRKALDPGSALQQQAESMEQALARTMREMRALLLELRPVQLEDAGLTVALEQLCRAYTTRLGIPVTADLAPGRLGPATEHAVLRVVQEAVGNAVRHGEPAAIAVRLTTAGDRVEVTVRDDGRGFAVGRAAGRYGLGLELMRERLREVDGTVAIDTAPGEGTTVTVTLPLELPDSVP</sequence>
<feature type="coiled-coil region" evidence="20">
    <location>
        <begin position="297"/>
        <end position="324"/>
    </location>
</feature>
<keyword evidence="20" id="KW-0175">Coiled coil</keyword>
<keyword evidence="24" id="KW-0067">ATP-binding</keyword>
<dbReference type="InterPro" id="IPR003660">
    <property type="entry name" value="HAMP_dom"/>
</dbReference>
<evidence type="ECO:0000256" key="15">
    <source>
        <dbReference type="ARBA" id="ARBA00023004"/>
    </source>
</evidence>
<dbReference type="InterPro" id="IPR005467">
    <property type="entry name" value="His_kinase_dom"/>
</dbReference>
<gene>
    <name evidence="24" type="ORF">ACFFTR_06160</name>
</gene>
<keyword evidence="17" id="KW-0411">Iron-sulfur</keyword>
<comment type="caution">
    <text evidence="24">The sequence shown here is derived from an EMBL/GenBank/DDBJ whole genome shotgun (WGS) entry which is preliminary data.</text>
</comment>
<evidence type="ECO:0000256" key="18">
    <source>
        <dbReference type="ARBA" id="ARBA00024827"/>
    </source>
</evidence>
<dbReference type="Proteomes" id="UP001589608">
    <property type="component" value="Unassembled WGS sequence"/>
</dbReference>
<reference evidence="24 25" key="1">
    <citation type="submission" date="2024-09" db="EMBL/GenBank/DDBJ databases">
        <authorList>
            <person name="Sun Q."/>
            <person name="Mori K."/>
        </authorList>
    </citation>
    <scope>NUCLEOTIDE SEQUENCE [LARGE SCALE GENOMIC DNA]</scope>
    <source>
        <strain evidence="24 25">JCM 3307</strain>
    </source>
</reference>
<evidence type="ECO:0000259" key="22">
    <source>
        <dbReference type="PROSITE" id="PS50109"/>
    </source>
</evidence>
<dbReference type="CDD" id="cd06225">
    <property type="entry name" value="HAMP"/>
    <property type="match status" value="1"/>
</dbReference>
<keyword evidence="7" id="KW-0004">4Fe-4S</keyword>
<evidence type="ECO:0000256" key="10">
    <source>
        <dbReference type="ARBA" id="ARBA00022679"/>
    </source>
</evidence>
<dbReference type="SUPFAM" id="SSF55874">
    <property type="entry name" value="ATPase domain of HSP90 chaperone/DNA topoisomerase II/histidine kinase"/>
    <property type="match status" value="1"/>
</dbReference>
<proteinExistence type="predicted"/>
<keyword evidence="10" id="KW-0808">Transferase</keyword>
<evidence type="ECO:0000256" key="19">
    <source>
        <dbReference type="ARBA" id="ARBA00030800"/>
    </source>
</evidence>
<dbReference type="InterPro" id="IPR004358">
    <property type="entry name" value="Sig_transdc_His_kin-like_C"/>
</dbReference>
<evidence type="ECO:0000256" key="5">
    <source>
        <dbReference type="ARBA" id="ARBA00012438"/>
    </source>
</evidence>
<evidence type="ECO:0000256" key="3">
    <source>
        <dbReference type="ARBA" id="ARBA00004370"/>
    </source>
</evidence>
<keyword evidence="24" id="KW-0547">Nucleotide-binding</keyword>
<protein>
    <recommendedName>
        <fullName evidence="6">Oxygen sensor histidine kinase NreB</fullName>
        <ecNumber evidence="5">2.7.13.3</ecNumber>
    </recommendedName>
    <alternativeName>
        <fullName evidence="19">Nitrogen regulation protein B</fullName>
    </alternativeName>
</protein>
<evidence type="ECO:0000313" key="24">
    <source>
        <dbReference type="EMBL" id="MFB9442666.1"/>
    </source>
</evidence>
<keyword evidence="11 21" id="KW-0812">Transmembrane</keyword>
<keyword evidence="13" id="KW-0418">Kinase</keyword>
<feature type="domain" description="Histidine kinase" evidence="22">
    <location>
        <begin position="267"/>
        <end position="460"/>
    </location>
</feature>
<dbReference type="PANTHER" id="PTHR24421">
    <property type="entry name" value="NITRATE/NITRITE SENSOR PROTEIN NARX-RELATED"/>
    <property type="match status" value="1"/>
</dbReference>
<dbReference type="CDD" id="cd16917">
    <property type="entry name" value="HATPase_UhpB-NarQ-NarX-like"/>
    <property type="match status" value="1"/>
</dbReference>
<evidence type="ECO:0000256" key="12">
    <source>
        <dbReference type="ARBA" id="ARBA00022723"/>
    </source>
</evidence>
<dbReference type="RefSeq" id="WP_223103405.1">
    <property type="nucleotide sequence ID" value="NZ_CP061913.1"/>
</dbReference>
<dbReference type="InterPro" id="IPR011712">
    <property type="entry name" value="Sig_transdc_His_kin_sub3_dim/P"/>
</dbReference>
<dbReference type="EMBL" id="JBHMCA010000017">
    <property type="protein sequence ID" value="MFB9442666.1"/>
    <property type="molecule type" value="Genomic_DNA"/>
</dbReference>
<dbReference type="InterPro" id="IPR003594">
    <property type="entry name" value="HATPase_dom"/>
</dbReference>
<dbReference type="Pfam" id="PF07730">
    <property type="entry name" value="HisKA_3"/>
    <property type="match status" value="1"/>
</dbReference>
<dbReference type="GO" id="GO:0005524">
    <property type="term" value="F:ATP binding"/>
    <property type="evidence" value="ECO:0007669"/>
    <property type="project" value="UniProtKB-KW"/>
</dbReference>
<dbReference type="Pfam" id="PF00672">
    <property type="entry name" value="HAMP"/>
    <property type="match status" value="1"/>
</dbReference>
<dbReference type="SMART" id="SM00387">
    <property type="entry name" value="HATPase_c"/>
    <property type="match status" value="1"/>
</dbReference>
<evidence type="ECO:0000256" key="16">
    <source>
        <dbReference type="ARBA" id="ARBA00023012"/>
    </source>
</evidence>
<evidence type="ECO:0000313" key="25">
    <source>
        <dbReference type="Proteomes" id="UP001589608"/>
    </source>
</evidence>
<keyword evidence="12" id="KW-0479">Metal-binding</keyword>
<evidence type="ECO:0000256" key="1">
    <source>
        <dbReference type="ARBA" id="ARBA00000085"/>
    </source>
</evidence>
<keyword evidence="15" id="KW-0408">Iron</keyword>